<feature type="transmembrane region" description="Helical" evidence="2">
    <location>
        <begin position="71"/>
        <end position="94"/>
    </location>
</feature>
<feature type="transmembrane region" description="Helical" evidence="2">
    <location>
        <begin position="285"/>
        <end position="306"/>
    </location>
</feature>
<dbReference type="RefSeq" id="WP_338395774.1">
    <property type="nucleotide sequence ID" value="NZ_AP025319.1"/>
</dbReference>
<keyword evidence="2" id="KW-0812">Transmembrane</keyword>
<keyword evidence="2" id="KW-0472">Membrane</keyword>
<keyword evidence="4" id="KW-1185">Reference proteome</keyword>
<evidence type="ECO:0008006" key="5">
    <source>
        <dbReference type="Google" id="ProtNLM"/>
    </source>
</evidence>
<dbReference type="KEGG" id="fax:FUAX_50570"/>
<keyword evidence="3" id="KW-0614">Plasmid</keyword>
<dbReference type="InterPro" id="IPR025519">
    <property type="entry name" value="DUF4407"/>
</dbReference>
<keyword evidence="2" id="KW-1133">Transmembrane helix</keyword>
<evidence type="ECO:0000256" key="2">
    <source>
        <dbReference type="SAM" id="Phobius"/>
    </source>
</evidence>
<feature type="region of interest" description="Disordered" evidence="1">
    <location>
        <begin position="343"/>
        <end position="374"/>
    </location>
</feature>
<dbReference type="AlphaFoldDB" id="A0AAU9DN81"/>
<evidence type="ECO:0000313" key="4">
    <source>
        <dbReference type="Proteomes" id="UP001348817"/>
    </source>
</evidence>
<evidence type="ECO:0000256" key="1">
    <source>
        <dbReference type="SAM" id="MobiDB-lite"/>
    </source>
</evidence>
<accession>A0AAU9DN81</accession>
<feature type="compositionally biased region" description="Basic and acidic residues" evidence="1">
    <location>
        <begin position="358"/>
        <end position="374"/>
    </location>
</feature>
<dbReference type="Proteomes" id="UP001348817">
    <property type="component" value="Plasmid pFA5"/>
</dbReference>
<evidence type="ECO:0000313" key="3">
    <source>
        <dbReference type="EMBL" id="BDD12625.1"/>
    </source>
</evidence>
<organism evidence="3 4">
    <name type="scientific">Fulvitalea axinellae</name>
    <dbReference type="NCBI Taxonomy" id="1182444"/>
    <lineage>
        <taxon>Bacteria</taxon>
        <taxon>Pseudomonadati</taxon>
        <taxon>Bacteroidota</taxon>
        <taxon>Cytophagia</taxon>
        <taxon>Cytophagales</taxon>
        <taxon>Persicobacteraceae</taxon>
        <taxon>Fulvitalea</taxon>
    </lineage>
</organism>
<sequence length="374" mass="42217">MEQGKSPNQGSGKKESANNIFWNLAGFKPEIISKLRVEKYYAGIIGLLLLLVGIYAAMAWTFFFQTVTENAYVPVIGGLFMGFFVICFDRALIASMATGKPKAFPLLFRVTLALLLGVFLSQPMILKFYQPEIKREANLLYLEDVQKRREELMKVHKPALDDLARQEEVLGKRLADKEALLVAAEKEFMSEMDGSGGTGKWGYNKVAKAKEKIANRHREEYDRMKADLDPAIGRIRQSIDSINAFVGSDVATFRENNEYFGTLMQVRALESLMAKDPTGSLRRRYYLLSFILVLIELSGLLAKVLFRTRSYSAQLDLITEGEVKSAEDDLALTRQFLDGEREANSERIKSFGNGKADTSTKDRTKDFSESMLHH</sequence>
<protein>
    <recommendedName>
        <fullName evidence="5">DUF4407 domain-containing protein</fullName>
    </recommendedName>
</protein>
<gene>
    <name evidence="3" type="ORF">FUAX_50570</name>
</gene>
<reference evidence="3 4" key="1">
    <citation type="submission" date="2021-12" db="EMBL/GenBank/DDBJ databases">
        <title>Genome sequencing of bacteria with rrn-lacking chromosome and rrn-plasmid.</title>
        <authorList>
            <person name="Anda M."/>
            <person name="Iwasaki W."/>
        </authorList>
    </citation>
    <scope>NUCLEOTIDE SEQUENCE [LARGE SCALE GENOMIC DNA]</scope>
    <source>
        <strain evidence="3 4">DSM 100852</strain>
        <plasmid evidence="3 4">pFA5</plasmid>
    </source>
</reference>
<feature type="transmembrane region" description="Helical" evidence="2">
    <location>
        <begin position="40"/>
        <end position="65"/>
    </location>
</feature>
<dbReference type="Pfam" id="PF14362">
    <property type="entry name" value="DUF4407"/>
    <property type="match status" value="1"/>
</dbReference>
<proteinExistence type="predicted"/>
<feature type="transmembrane region" description="Helical" evidence="2">
    <location>
        <begin position="106"/>
        <end position="126"/>
    </location>
</feature>
<name>A0AAU9DN81_9BACT</name>
<dbReference type="EMBL" id="AP025319">
    <property type="protein sequence ID" value="BDD12625.1"/>
    <property type="molecule type" value="Genomic_DNA"/>
</dbReference>
<geneLocation type="plasmid" evidence="3 4">
    <name>pFA5</name>
</geneLocation>